<dbReference type="OrthoDB" id="2431456at2759"/>
<proteinExistence type="predicted"/>
<name>A0A9N9NA13_9GLOM</name>
<gene>
    <name evidence="1" type="ORF">CPELLU_LOCUS12503</name>
</gene>
<organism evidence="1 2">
    <name type="scientific">Cetraspora pellucida</name>
    <dbReference type="NCBI Taxonomy" id="1433469"/>
    <lineage>
        <taxon>Eukaryota</taxon>
        <taxon>Fungi</taxon>
        <taxon>Fungi incertae sedis</taxon>
        <taxon>Mucoromycota</taxon>
        <taxon>Glomeromycotina</taxon>
        <taxon>Glomeromycetes</taxon>
        <taxon>Diversisporales</taxon>
        <taxon>Gigasporaceae</taxon>
        <taxon>Cetraspora</taxon>
    </lineage>
</organism>
<dbReference type="Proteomes" id="UP000789759">
    <property type="component" value="Unassembled WGS sequence"/>
</dbReference>
<dbReference type="EMBL" id="CAJVQA010012182">
    <property type="protein sequence ID" value="CAG8714379.1"/>
    <property type="molecule type" value="Genomic_DNA"/>
</dbReference>
<comment type="caution">
    <text evidence="1">The sequence shown here is derived from an EMBL/GenBank/DDBJ whole genome shotgun (WGS) entry which is preliminary data.</text>
</comment>
<sequence length="206" mass="24312">MVLLIKAHHKFYLQVLLLSWFYGSEPCKHFFGIAHQINADFDFAELMQIIPKICHYNKALQNQKLNFDKEKSVRQGYLFDYNKEQLDKLILEKLKLWPTDKQIIQTIHYLYYLACKLSKSLDMIQFVNLFINRNNLLTVSLHENEVSTSYIYNDTNLADIQEIDDISSAISSPLKEVDQFSNNLYNDDFSSNNIFQNSQRQLKIIN</sequence>
<evidence type="ECO:0000313" key="2">
    <source>
        <dbReference type="Proteomes" id="UP000789759"/>
    </source>
</evidence>
<keyword evidence="2" id="KW-1185">Reference proteome</keyword>
<evidence type="ECO:0000313" key="1">
    <source>
        <dbReference type="EMBL" id="CAG8714379.1"/>
    </source>
</evidence>
<protein>
    <submittedName>
        <fullName evidence="1">15759_t:CDS:1</fullName>
    </submittedName>
</protein>
<accession>A0A9N9NA13</accession>
<dbReference type="AlphaFoldDB" id="A0A9N9NA13"/>
<reference evidence="1" key="1">
    <citation type="submission" date="2021-06" db="EMBL/GenBank/DDBJ databases">
        <authorList>
            <person name="Kallberg Y."/>
            <person name="Tangrot J."/>
            <person name="Rosling A."/>
        </authorList>
    </citation>
    <scope>NUCLEOTIDE SEQUENCE</scope>
    <source>
        <strain evidence="1">FL966</strain>
    </source>
</reference>